<dbReference type="Proteomes" id="UP000283850">
    <property type="component" value="Unassembled WGS sequence"/>
</dbReference>
<feature type="domain" description="Glycoside hydrolase GH146 substrate-binding" evidence="1">
    <location>
        <begin position="7"/>
        <end position="76"/>
    </location>
</feature>
<evidence type="ECO:0000259" key="1">
    <source>
        <dbReference type="Pfam" id="PF20620"/>
    </source>
</evidence>
<dbReference type="Pfam" id="PF20620">
    <property type="entry name" value="DUF6805"/>
    <property type="match status" value="1"/>
</dbReference>
<dbReference type="EMBL" id="QRZF01000013">
    <property type="protein sequence ID" value="RGV50933.1"/>
    <property type="molecule type" value="Genomic_DNA"/>
</dbReference>
<proteinExistence type="predicted"/>
<evidence type="ECO:0000313" key="3">
    <source>
        <dbReference type="Proteomes" id="UP000283850"/>
    </source>
</evidence>
<gene>
    <name evidence="2" type="ORF">DWW10_17145</name>
</gene>
<accession>A0A412Y079</accession>
<dbReference type="AlphaFoldDB" id="A0A412Y079"/>
<evidence type="ECO:0000313" key="2">
    <source>
        <dbReference type="EMBL" id="RGV50933.1"/>
    </source>
</evidence>
<name>A0A412Y079_9BACE</name>
<comment type="caution">
    <text evidence="2">The sequence shown here is derived from an EMBL/GenBank/DDBJ whole genome shotgun (WGS) entry which is preliminary data.</text>
</comment>
<protein>
    <recommendedName>
        <fullName evidence="1">Glycoside hydrolase GH146 substrate-binding domain-containing protein</fullName>
    </recommendedName>
</protein>
<dbReference type="InterPro" id="IPR046544">
    <property type="entry name" value="GH146_SB_dom"/>
</dbReference>
<sequence length="80" mass="9303">MVCYWGNETEKHSSDILVDDQLLLERNATGKWNRKEFVNEEYAIPSIMTDGKAFITVTFRSKLNTATGGIFYIRLLKKER</sequence>
<reference evidence="2 3" key="1">
    <citation type="submission" date="2018-08" db="EMBL/GenBank/DDBJ databases">
        <title>A genome reference for cultivated species of the human gut microbiota.</title>
        <authorList>
            <person name="Zou Y."/>
            <person name="Xue W."/>
            <person name="Luo G."/>
        </authorList>
    </citation>
    <scope>NUCLEOTIDE SEQUENCE [LARGE SCALE GENOMIC DNA]</scope>
    <source>
        <strain evidence="2 3">AF14-32</strain>
    </source>
</reference>
<organism evidence="2 3">
    <name type="scientific">Bacteroides intestinalis</name>
    <dbReference type="NCBI Taxonomy" id="329854"/>
    <lineage>
        <taxon>Bacteria</taxon>
        <taxon>Pseudomonadati</taxon>
        <taxon>Bacteroidota</taxon>
        <taxon>Bacteroidia</taxon>
        <taxon>Bacteroidales</taxon>
        <taxon>Bacteroidaceae</taxon>
        <taxon>Bacteroides</taxon>
    </lineage>
</organism>
<dbReference type="RefSeq" id="WP_118421971.1">
    <property type="nucleotide sequence ID" value="NZ_QRZF01000013.1"/>
</dbReference>